<keyword evidence="3" id="KW-1185">Reference proteome</keyword>
<keyword evidence="1" id="KW-0472">Membrane</keyword>
<sequence>MLYDLLLVLSLRFFLFDFVLFKRIRNTLKTKGYVFKKLLSCPFCQGFWCGLAVFLATHPIALNLGGLLSILSFGFITAYLSMMTTAIFYPLIDKYEKKFSDFKLQ</sequence>
<dbReference type="STRING" id="1121420.SAMN02746098_01862"/>
<evidence type="ECO:0008006" key="4">
    <source>
        <dbReference type="Google" id="ProtNLM"/>
    </source>
</evidence>
<reference evidence="3" key="1">
    <citation type="submission" date="2016-11" db="EMBL/GenBank/DDBJ databases">
        <authorList>
            <person name="Varghese N."/>
            <person name="Submissions S."/>
        </authorList>
    </citation>
    <scope>NUCLEOTIDE SEQUENCE [LARGE SCALE GENOMIC DNA]</scope>
    <source>
        <strain evidence="3">DSM 15449</strain>
    </source>
</reference>
<organism evidence="2 3">
    <name type="scientific">Desulfosporosinus lacus DSM 15449</name>
    <dbReference type="NCBI Taxonomy" id="1121420"/>
    <lineage>
        <taxon>Bacteria</taxon>
        <taxon>Bacillati</taxon>
        <taxon>Bacillota</taxon>
        <taxon>Clostridia</taxon>
        <taxon>Eubacteriales</taxon>
        <taxon>Desulfitobacteriaceae</taxon>
        <taxon>Desulfosporosinus</taxon>
    </lineage>
</organism>
<feature type="transmembrane region" description="Helical" evidence="1">
    <location>
        <begin position="6"/>
        <end position="22"/>
    </location>
</feature>
<evidence type="ECO:0000313" key="2">
    <source>
        <dbReference type="EMBL" id="SHH96150.1"/>
    </source>
</evidence>
<dbReference type="AlphaFoldDB" id="A0A1M5X8J3"/>
<keyword evidence="1" id="KW-1133">Transmembrane helix</keyword>
<dbReference type="Proteomes" id="UP000183954">
    <property type="component" value="Unassembled WGS sequence"/>
</dbReference>
<dbReference type="EMBL" id="FQXJ01000006">
    <property type="protein sequence ID" value="SHH96150.1"/>
    <property type="molecule type" value="Genomic_DNA"/>
</dbReference>
<proteinExistence type="predicted"/>
<feature type="transmembrane region" description="Helical" evidence="1">
    <location>
        <begin position="67"/>
        <end position="92"/>
    </location>
</feature>
<evidence type="ECO:0000256" key="1">
    <source>
        <dbReference type="SAM" id="Phobius"/>
    </source>
</evidence>
<feature type="transmembrane region" description="Helical" evidence="1">
    <location>
        <begin position="43"/>
        <end position="61"/>
    </location>
</feature>
<name>A0A1M5X8J3_9FIRM</name>
<evidence type="ECO:0000313" key="3">
    <source>
        <dbReference type="Proteomes" id="UP000183954"/>
    </source>
</evidence>
<protein>
    <recommendedName>
        <fullName evidence="4">DUF1360 domain-containing protein</fullName>
    </recommendedName>
</protein>
<gene>
    <name evidence="2" type="ORF">SAMN02746098_01862</name>
</gene>
<accession>A0A1M5X8J3</accession>
<keyword evidence="1" id="KW-0812">Transmembrane</keyword>